<dbReference type="EMBL" id="JAVCAP010000016">
    <property type="protein sequence ID" value="MDP8567890.1"/>
    <property type="molecule type" value="Genomic_DNA"/>
</dbReference>
<evidence type="ECO:0000313" key="1">
    <source>
        <dbReference type="EMBL" id="MDP8567890.1"/>
    </source>
</evidence>
<name>A0ABT9JTR0_9PROT</name>
<dbReference type="RefSeq" id="WP_306389614.1">
    <property type="nucleotide sequence ID" value="NZ_JAVCAP010000016.1"/>
</dbReference>
<reference evidence="2" key="1">
    <citation type="journal article" date="2019" name="Int. J. Syst. Evol. Microbiol.">
        <title>The Global Catalogue of Microorganisms (GCM) 10K type strain sequencing project: providing services to taxonomists for standard genome sequencing and annotation.</title>
        <authorList>
            <consortium name="The Broad Institute Genomics Platform"/>
            <consortium name="The Broad Institute Genome Sequencing Center for Infectious Disease"/>
            <person name="Wu L."/>
            <person name="Ma J."/>
        </authorList>
    </citation>
    <scope>NUCLEOTIDE SEQUENCE [LARGE SCALE GENOMIC DNA]</scope>
    <source>
        <strain evidence="2">VKM B-3159</strain>
    </source>
</reference>
<keyword evidence="2" id="KW-1185">Reference proteome</keyword>
<proteinExistence type="predicted"/>
<accession>A0ABT9JTR0</accession>
<dbReference type="Pfam" id="PF20043">
    <property type="entry name" value="DUF6445"/>
    <property type="match status" value="1"/>
</dbReference>
<dbReference type="Proteomes" id="UP001225906">
    <property type="component" value="Unassembled WGS sequence"/>
</dbReference>
<protein>
    <submittedName>
        <fullName evidence="1">DUF6445 family protein</fullName>
    </submittedName>
</protein>
<organism evidence="1 2">
    <name type="scientific">Methylophilus aquaticus</name>
    <dbReference type="NCBI Taxonomy" id="1971610"/>
    <lineage>
        <taxon>Bacteria</taxon>
        <taxon>Pseudomonadati</taxon>
        <taxon>Pseudomonadota</taxon>
        <taxon>Betaproteobacteria</taxon>
        <taxon>Nitrosomonadales</taxon>
        <taxon>Methylophilaceae</taxon>
        <taxon>Methylophilus</taxon>
    </lineage>
</organism>
<evidence type="ECO:0000313" key="2">
    <source>
        <dbReference type="Proteomes" id="UP001225906"/>
    </source>
</evidence>
<sequence length="225" mass="25972">MMNLYPVTIVENFYEDPDAVRTFALNQKYQYRHQLKDVPYVFPGARTKDLSVINKPLFEKVSSKIISLFHNSEHERMRWAISTNFQSVSEDYGRGVIHTDGNAVFAAVLYLSPDAPLDSGTSLFKPNKSFDPDAYEKALKQNDKRFAEGTVKMNTAYHSMFDEIVRINNVYNTLILYEGRHFHAANNFFGQTLKDSRLAQVFFVSNIDAQKYSSFPVWRSQQVKV</sequence>
<gene>
    <name evidence="1" type="ORF">Q9291_08520</name>
</gene>
<comment type="caution">
    <text evidence="1">The sequence shown here is derived from an EMBL/GenBank/DDBJ whole genome shotgun (WGS) entry which is preliminary data.</text>
</comment>
<dbReference type="InterPro" id="IPR045617">
    <property type="entry name" value="DUF6445"/>
</dbReference>